<name>S1N5W5_9ENTE</name>
<evidence type="ECO:0000313" key="4">
    <source>
        <dbReference type="Proteomes" id="UP000014113"/>
    </source>
</evidence>
<keyword evidence="1" id="KW-0812">Transmembrane</keyword>
<evidence type="ECO:0000256" key="1">
    <source>
        <dbReference type="SAM" id="Phobius"/>
    </source>
</evidence>
<evidence type="ECO:0000259" key="2">
    <source>
        <dbReference type="Pfam" id="PF04892"/>
    </source>
</evidence>
<dbReference type="InterPro" id="IPR006976">
    <property type="entry name" value="VanZ-like"/>
</dbReference>
<reference evidence="3 4" key="1">
    <citation type="submission" date="2013-03" db="EMBL/GenBank/DDBJ databases">
        <title>The Genome Sequence of Enterococcus columbae ATCC_51263 (PacBio/Illumina hybrid assembly).</title>
        <authorList>
            <consortium name="The Broad Institute Genomics Platform"/>
            <consortium name="The Broad Institute Genome Sequencing Center for Infectious Disease"/>
            <person name="Earl A."/>
            <person name="Russ C."/>
            <person name="Gilmore M."/>
            <person name="Surin D."/>
            <person name="Walker B."/>
            <person name="Young S."/>
            <person name="Zeng Q."/>
            <person name="Gargeya S."/>
            <person name="Fitzgerald M."/>
            <person name="Haas B."/>
            <person name="Abouelleil A."/>
            <person name="Allen A.W."/>
            <person name="Alvarado L."/>
            <person name="Arachchi H.M."/>
            <person name="Berlin A.M."/>
            <person name="Chapman S.B."/>
            <person name="Gainer-Dewar J."/>
            <person name="Goldberg J."/>
            <person name="Griggs A."/>
            <person name="Gujja S."/>
            <person name="Hansen M."/>
            <person name="Howarth C."/>
            <person name="Imamovic A."/>
            <person name="Ireland A."/>
            <person name="Larimer J."/>
            <person name="McCowan C."/>
            <person name="Murphy C."/>
            <person name="Pearson M."/>
            <person name="Poon T.W."/>
            <person name="Priest M."/>
            <person name="Roberts A."/>
            <person name="Saif S."/>
            <person name="Shea T."/>
            <person name="Sisk P."/>
            <person name="Sykes S."/>
            <person name="Wortman J."/>
            <person name="Nusbaum C."/>
            <person name="Birren B."/>
        </authorList>
    </citation>
    <scope>NUCLEOTIDE SEQUENCE [LARGE SCALE GENOMIC DNA]</scope>
    <source>
        <strain evidence="3 4">ATCC 51263</strain>
    </source>
</reference>
<keyword evidence="4" id="KW-1185">Reference proteome</keyword>
<dbReference type="AlphaFoldDB" id="S1N5W5"/>
<dbReference type="STRING" id="1121865.OMW_00248"/>
<feature type="transmembrane region" description="Helical" evidence="1">
    <location>
        <begin position="176"/>
        <end position="196"/>
    </location>
</feature>
<evidence type="ECO:0000313" key="3">
    <source>
        <dbReference type="EMBL" id="EOW84352.1"/>
    </source>
</evidence>
<dbReference type="Proteomes" id="UP000014113">
    <property type="component" value="Unassembled WGS sequence"/>
</dbReference>
<comment type="caution">
    <text evidence="3">The sequence shown here is derived from an EMBL/GenBank/DDBJ whole genome shotgun (WGS) entry which is preliminary data.</text>
</comment>
<protein>
    <recommendedName>
        <fullName evidence="2">VanZ-like domain-containing protein</fullName>
    </recommendedName>
</protein>
<gene>
    <name evidence="3" type="ORF">I568_00846</name>
</gene>
<dbReference type="RefSeq" id="WP_016182414.1">
    <property type="nucleotide sequence ID" value="NZ_JXKI01000002.1"/>
</dbReference>
<keyword evidence="1" id="KW-0472">Membrane</keyword>
<dbReference type="eggNOG" id="ENOG502ZRAQ">
    <property type="taxonomic scope" value="Bacteria"/>
</dbReference>
<feature type="transmembrane region" description="Helical" evidence="1">
    <location>
        <begin position="119"/>
        <end position="140"/>
    </location>
</feature>
<organism evidence="3 4">
    <name type="scientific">Enterococcus columbae DSM 7374 = ATCC 51263</name>
    <dbReference type="NCBI Taxonomy" id="1121865"/>
    <lineage>
        <taxon>Bacteria</taxon>
        <taxon>Bacillati</taxon>
        <taxon>Bacillota</taxon>
        <taxon>Bacilli</taxon>
        <taxon>Lactobacillales</taxon>
        <taxon>Enterococcaceae</taxon>
        <taxon>Enterococcus</taxon>
    </lineage>
</organism>
<feature type="transmembrane region" description="Helical" evidence="1">
    <location>
        <begin position="12"/>
        <end position="31"/>
    </location>
</feature>
<dbReference type="Pfam" id="PF04892">
    <property type="entry name" value="VanZ"/>
    <property type="match status" value="1"/>
</dbReference>
<feature type="domain" description="VanZ-like" evidence="2">
    <location>
        <begin position="87"/>
        <end position="187"/>
    </location>
</feature>
<dbReference type="EMBL" id="ASWJ01000004">
    <property type="protein sequence ID" value="EOW84352.1"/>
    <property type="molecule type" value="Genomic_DNA"/>
</dbReference>
<feature type="transmembrane region" description="Helical" evidence="1">
    <location>
        <begin position="147"/>
        <end position="164"/>
    </location>
</feature>
<keyword evidence="1" id="KW-1133">Transmembrane helix</keyword>
<accession>S1N5W5</accession>
<dbReference type="PATRIC" id="fig|1121865.3.peg.240"/>
<sequence>MEKLKRLLLSTKFLDVITFVCSFLICRWFYMNFVYFYAIGIIGFANSGVDFWRPLIMILILTIILFLCIRTVYTRQLSLKLIILLYVIYFLGIFFVLFLKSRGVQGLNLNVVTYFKDMASIDFLVPLFNLLMFVPLGLLFKLNYKNILLFIAFIFFCEVLQYSLKVGVFDIGDLLLNTLGFIFGLLVSCSKCGNYVKKWIK</sequence>
<proteinExistence type="predicted"/>
<feature type="transmembrane region" description="Helical" evidence="1">
    <location>
        <begin position="51"/>
        <end position="69"/>
    </location>
</feature>
<feature type="transmembrane region" description="Helical" evidence="1">
    <location>
        <begin position="81"/>
        <end position="99"/>
    </location>
</feature>
<dbReference type="OrthoDB" id="4822551at2"/>